<dbReference type="STRING" id="1137799.GZ78_04425"/>
<comment type="similarity">
    <text evidence="1">Belongs to the UPF0260 family.</text>
</comment>
<dbReference type="Proteomes" id="UP000028073">
    <property type="component" value="Unassembled WGS sequence"/>
</dbReference>
<dbReference type="InterPro" id="IPR008228">
    <property type="entry name" value="UCP006173"/>
</dbReference>
<gene>
    <name evidence="2" type="ORF">GZ78_04425</name>
</gene>
<dbReference type="OrthoDB" id="9786855at2"/>
<name>A0A081NLB5_9GAMM</name>
<dbReference type="PIRSF" id="PIRSF006173">
    <property type="entry name" value="UCP006173"/>
    <property type="match status" value="1"/>
</dbReference>
<dbReference type="InterPro" id="IPR005358">
    <property type="entry name" value="Puta_zinc/iron-chelating_dom"/>
</dbReference>
<accession>A0A081NLB5</accession>
<dbReference type="AlphaFoldDB" id="A0A081NLB5"/>
<reference evidence="2 3" key="1">
    <citation type="submission" date="2014-06" db="EMBL/GenBank/DDBJ databases">
        <title>Whole Genome Sequences of Three Symbiotic Endozoicomonas Bacteria.</title>
        <authorList>
            <person name="Neave M.J."/>
            <person name="Apprill A."/>
            <person name="Voolstra C.R."/>
        </authorList>
    </citation>
    <scope>NUCLEOTIDE SEQUENCE [LARGE SCALE GENOMIC DNA]</scope>
    <source>
        <strain evidence="2 3">DSM 25634</strain>
    </source>
</reference>
<evidence type="ECO:0000313" key="3">
    <source>
        <dbReference type="Proteomes" id="UP000028073"/>
    </source>
</evidence>
<dbReference type="EMBL" id="JOKH01000001">
    <property type="protein sequence ID" value="KEQ19238.1"/>
    <property type="molecule type" value="Genomic_DNA"/>
</dbReference>
<dbReference type="eggNOG" id="COG2983">
    <property type="taxonomic scope" value="Bacteria"/>
</dbReference>
<dbReference type="NCBIfam" id="NF003501">
    <property type="entry name" value="PRK05170.1-5"/>
    <property type="match status" value="1"/>
</dbReference>
<protein>
    <recommendedName>
        <fullName evidence="1">UPF0260 protein GZ78_04425</fullName>
    </recommendedName>
</protein>
<dbReference type="PANTHER" id="PTHR37421">
    <property type="entry name" value="UPF0260 PROTEIN YCGN"/>
    <property type="match status" value="1"/>
</dbReference>
<dbReference type="PANTHER" id="PTHR37421:SF1">
    <property type="entry name" value="UPF0260 PROTEIN YCGN"/>
    <property type="match status" value="1"/>
</dbReference>
<dbReference type="HAMAP" id="MF_00676">
    <property type="entry name" value="UPF0260"/>
    <property type="match status" value="1"/>
</dbReference>
<comment type="caution">
    <text evidence="2">The sequence shown here is derived from an EMBL/GenBank/DDBJ whole genome shotgun (WGS) entry which is preliminary data.</text>
</comment>
<proteinExistence type="inferred from homology"/>
<evidence type="ECO:0000313" key="2">
    <source>
        <dbReference type="EMBL" id="KEQ19238.1"/>
    </source>
</evidence>
<organism evidence="2 3">
    <name type="scientific">Endozoicomonas numazuensis</name>
    <dbReference type="NCBI Taxonomy" id="1137799"/>
    <lineage>
        <taxon>Bacteria</taxon>
        <taxon>Pseudomonadati</taxon>
        <taxon>Pseudomonadota</taxon>
        <taxon>Gammaproteobacteria</taxon>
        <taxon>Oceanospirillales</taxon>
        <taxon>Endozoicomonadaceae</taxon>
        <taxon>Endozoicomonas</taxon>
    </lineage>
</organism>
<dbReference type="NCBIfam" id="NF003507">
    <property type="entry name" value="PRK05170.2-5"/>
    <property type="match status" value="1"/>
</dbReference>
<sequence>MSTPDQEPFWRTKSLEAMTRNEWEALCDGCGRCCLNKLIDDNTDEIHTVAVSCKLLDLQSGRCQNYKHRRKFVPDCIIFTPKTLHEHLPWLPDSCAYRLLHEGYDLPEWHPLVSGDPDSVHKAGFSVQDKQIVSEEEVPEPSDWFDYIIRVG</sequence>
<dbReference type="Pfam" id="PF03692">
    <property type="entry name" value="CxxCxxCC"/>
    <property type="match status" value="1"/>
</dbReference>
<evidence type="ECO:0000256" key="1">
    <source>
        <dbReference type="HAMAP-Rule" id="MF_00676"/>
    </source>
</evidence>
<keyword evidence="3" id="KW-1185">Reference proteome</keyword>